<gene>
    <name evidence="1" type="ORF">GCM10022240_14690</name>
</gene>
<dbReference type="Proteomes" id="UP001500540">
    <property type="component" value="Unassembled WGS sequence"/>
</dbReference>
<evidence type="ECO:0000313" key="2">
    <source>
        <dbReference type="Proteomes" id="UP001500540"/>
    </source>
</evidence>
<dbReference type="InterPro" id="IPR025101">
    <property type="entry name" value="DUF4012"/>
</dbReference>
<dbReference type="Pfam" id="PF13196">
    <property type="entry name" value="DUF4012"/>
    <property type="match status" value="1"/>
</dbReference>
<keyword evidence="2" id="KW-1185">Reference proteome</keyword>
<reference evidence="2" key="1">
    <citation type="journal article" date="2019" name="Int. J. Syst. Evol. Microbiol.">
        <title>The Global Catalogue of Microorganisms (GCM) 10K type strain sequencing project: providing services to taxonomists for standard genome sequencing and annotation.</title>
        <authorList>
            <consortium name="The Broad Institute Genomics Platform"/>
            <consortium name="The Broad Institute Genome Sequencing Center for Infectious Disease"/>
            <person name="Wu L."/>
            <person name="Ma J."/>
        </authorList>
    </citation>
    <scope>NUCLEOTIDE SEQUENCE [LARGE SCALE GENOMIC DNA]</scope>
    <source>
        <strain evidence="2">JCM 16950</strain>
    </source>
</reference>
<proteinExistence type="predicted"/>
<dbReference type="EMBL" id="BAABAF010000005">
    <property type="protein sequence ID" value="GAA3763359.1"/>
    <property type="molecule type" value="Genomic_DNA"/>
</dbReference>
<protein>
    <submittedName>
        <fullName evidence="1">DUF4012 domain-containing protein</fullName>
    </submittedName>
</protein>
<name>A0ABP7GIK7_9MICO</name>
<comment type="caution">
    <text evidence="1">The sequence shown here is derived from an EMBL/GenBank/DDBJ whole genome shotgun (WGS) entry which is preliminary data.</text>
</comment>
<accession>A0ABP7GIK7</accession>
<organism evidence="1 2">
    <name type="scientific">Microbacterium kribbense</name>
    <dbReference type="NCBI Taxonomy" id="433645"/>
    <lineage>
        <taxon>Bacteria</taxon>
        <taxon>Bacillati</taxon>
        <taxon>Actinomycetota</taxon>
        <taxon>Actinomycetes</taxon>
        <taxon>Micrococcales</taxon>
        <taxon>Microbacteriaceae</taxon>
        <taxon>Microbacterium</taxon>
    </lineage>
</organism>
<sequence>MIAIIASIAIAAQFLHEADSARADLTAAKDKITLVPAMVRKNDAAGLNRTAGEIKTLTASALKTTSGGLWDFATRIPWIGANISAVQKTTQAADILVDGALPPAMQLMATLQPAKLKLKGGGIDLRPFVEAQRSLPGVIDAFASAHAMVSTIDRSKLLPYVNDSIGGLLDIIDQATPALKTVQRVLPTLLPMAGSEGPRNYLLIFQNLAEIRATGGNAAATAQIRVDKGHITLVDQANSLTFYAAGTVRHQYVKLPGSMLKIYPSDTTLYSQNYTRTPNFPIAAKLFSGLWKATSAQKLDGVISLDPVVLSEMLKVTGPVKVAGDTLTSKNVVKTVLSDAYERFPRGTQSDAYFAAVASAVFEKVTAGNWDPVQMFDQLAKAADQQRLYAWFAHKDEQALAVEAGIDGEMLSSNTKNTEVGVFLNDYTIGKLQYWLTSSVKVTCDAAARTVTTSIAITNTIPNGNFSSYTLGWRDRLYGQPRTSMLMDVLYFSPPDAPISATRTGGDIASLARSGTEQGRSVQSVTVIVPMGKTHTVSFTSTLPKGALGPISVRHTPTVTDTPVTIADSCRALTAEG</sequence>
<evidence type="ECO:0000313" key="1">
    <source>
        <dbReference type="EMBL" id="GAA3763359.1"/>
    </source>
</evidence>